<evidence type="ECO:0000256" key="10">
    <source>
        <dbReference type="ARBA" id="ARBA00022982"/>
    </source>
</evidence>
<dbReference type="PANTHER" id="PTHR12868">
    <property type="entry name" value="NADH-UBIQUINONE OXIDOREDUCTASE B22 SUBUNIT"/>
    <property type="match status" value="1"/>
</dbReference>
<dbReference type="AlphaFoldDB" id="A0AAV9IVA4"/>
<keyword evidence="7" id="KW-0597">Phosphoprotein</keyword>
<evidence type="ECO:0000256" key="9">
    <source>
        <dbReference type="ARBA" id="ARBA00022792"/>
    </source>
</evidence>
<evidence type="ECO:0000256" key="5">
    <source>
        <dbReference type="ARBA" id="ARBA00018684"/>
    </source>
</evidence>
<keyword evidence="6" id="KW-0813">Transport</keyword>
<keyword evidence="10" id="KW-0249">Electron transport</keyword>
<reference evidence="17 18" key="1">
    <citation type="submission" date="2022-07" db="EMBL/GenBank/DDBJ databases">
        <title>Genome-wide signatures of adaptation to extreme environments.</title>
        <authorList>
            <person name="Cho C.H."/>
            <person name="Yoon H.S."/>
        </authorList>
    </citation>
    <scope>NUCLEOTIDE SEQUENCE [LARGE SCALE GENOMIC DNA]</scope>
    <source>
        <strain evidence="17 18">DBV 063 E5</strain>
    </source>
</reference>
<comment type="caution">
    <text evidence="17">The sequence shown here is derived from an EMBL/GenBank/DDBJ whole genome shotgun (WGS) entry which is preliminary data.</text>
</comment>
<keyword evidence="9" id="KW-0999">Mitochondrion inner membrane</keyword>
<dbReference type="Proteomes" id="UP001301350">
    <property type="component" value="Unassembled WGS sequence"/>
</dbReference>
<dbReference type="GO" id="GO:0005743">
    <property type="term" value="C:mitochondrial inner membrane"/>
    <property type="evidence" value="ECO:0007669"/>
    <property type="project" value="UniProtKB-SubCell"/>
</dbReference>
<comment type="similarity">
    <text evidence="3">Belongs to the complex I LYR family.</text>
</comment>
<dbReference type="InterPro" id="IPR033034">
    <property type="entry name" value="NDUFB9"/>
</dbReference>
<evidence type="ECO:0000313" key="18">
    <source>
        <dbReference type="Proteomes" id="UP001301350"/>
    </source>
</evidence>
<evidence type="ECO:0000256" key="7">
    <source>
        <dbReference type="ARBA" id="ARBA00022553"/>
    </source>
</evidence>
<accession>A0AAV9IVA4</accession>
<comment type="subunit">
    <text evidence="4">Mammalian complex I is composed of 45 different subunits.</text>
</comment>
<evidence type="ECO:0000256" key="11">
    <source>
        <dbReference type="ARBA" id="ARBA00022990"/>
    </source>
</evidence>
<dbReference type="PANTHER" id="PTHR12868:SF0">
    <property type="entry name" value="NADH DEHYDROGENASE [UBIQUINONE] 1 BETA SUBCOMPLEX SUBUNIT 9"/>
    <property type="match status" value="1"/>
</dbReference>
<keyword evidence="13" id="KW-0472">Membrane</keyword>
<dbReference type="GO" id="GO:0006120">
    <property type="term" value="P:mitochondrial electron transport, NADH to ubiquinone"/>
    <property type="evidence" value="ECO:0007669"/>
    <property type="project" value="InterPro"/>
</dbReference>
<evidence type="ECO:0000256" key="1">
    <source>
        <dbReference type="ARBA" id="ARBA00002920"/>
    </source>
</evidence>
<keyword evidence="8" id="KW-0679">Respiratory chain</keyword>
<evidence type="ECO:0000313" key="17">
    <source>
        <dbReference type="EMBL" id="KAK4536219.1"/>
    </source>
</evidence>
<evidence type="ECO:0000256" key="2">
    <source>
        <dbReference type="ARBA" id="ARBA00004443"/>
    </source>
</evidence>
<organism evidence="17 18">
    <name type="scientific">Cyanidium caldarium</name>
    <name type="common">Red alga</name>
    <dbReference type="NCBI Taxonomy" id="2771"/>
    <lineage>
        <taxon>Eukaryota</taxon>
        <taxon>Rhodophyta</taxon>
        <taxon>Bangiophyceae</taxon>
        <taxon>Cyanidiales</taxon>
        <taxon>Cyanidiaceae</taxon>
        <taxon>Cyanidium</taxon>
    </lineage>
</organism>
<dbReference type="Pfam" id="PF05347">
    <property type="entry name" value="Complex1_LYR"/>
    <property type="match status" value="1"/>
</dbReference>
<comment type="subcellular location">
    <subcellularLocation>
        <location evidence="2">Mitochondrion inner membrane</location>
        <topology evidence="2">Peripheral membrane protein</topology>
        <orientation evidence="2">Matrix side</orientation>
    </subcellularLocation>
</comment>
<comment type="function">
    <text evidence="1">Accessory subunit of the mitochondrial membrane respiratory chain NADH dehydrogenase (Complex I), that is believed to be not involved in catalysis. Complex I functions in the transfer of electrons from NADH to the respiratory chain. The immediate electron acceptor for the enzyme is believed to be ubiquinone.</text>
</comment>
<evidence type="ECO:0000256" key="6">
    <source>
        <dbReference type="ARBA" id="ARBA00022448"/>
    </source>
</evidence>
<dbReference type="InterPro" id="IPR008011">
    <property type="entry name" value="Complex1_LYR_dom"/>
</dbReference>
<keyword evidence="11" id="KW-0007">Acetylation</keyword>
<dbReference type="EMBL" id="JANCYW010000007">
    <property type="protein sequence ID" value="KAK4536219.1"/>
    <property type="molecule type" value="Genomic_DNA"/>
</dbReference>
<gene>
    <name evidence="17" type="ORF">CDCA_CDCA07G2244</name>
</gene>
<evidence type="ECO:0000256" key="14">
    <source>
        <dbReference type="ARBA" id="ARBA00030192"/>
    </source>
</evidence>
<dbReference type="CDD" id="cd20263">
    <property type="entry name" value="Complex1_LYR_NDUFB9_LYRM3"/>
    <property type="match status" value="1"/>
</dbReference>
<protein>
    <recommendedName>
        <fullName evidence="5">NADH dehydrogenase [ubiquinone] 1 beta subcomplex subunit 9</fullName>
    </recommendedName>
    <alternativeName>
        <fullName evidence="14">Complex I-B22</fullName>
    </alternativeName>
    <alternativeName>
        <fullName evidence="15">NADH-ubiquinone oxidoreductase B22 subunit</fullName>
    </alternativeName>
</protein>
<keyword evidence="18" id="KW-1185">Reference proteome</keyword>
<evidence type="ECO:0000256" key="3">
    <source>
        <dbReference type="ARBA" id="ARBA00009508"/>
    </source>
</evidence>
<dbReference type="InterPro" id="IPR045292">
    <property type="entry name" value="Complex1_LYR_NDUFB9_LYRM3"/>
</dbReference>
<evidence type="ECO:0000256" key="13">
    <source>
        <dbReference type="ARBA" id="ARBA00023136"/>
    </source>
</evidence>
<feature type="domain" description="Complex 1 LYR protein" evidence="16">
    <location>
        <begin position="23"/>
        <end position="63"/>
    </location>
</feature>
<proteinExistence type="inferred from homology"/>
<evidence type="ECO:0000259" key="16">
    <source>
        <dbReference type="Pfam" id="PF05347"/>
    </source>
</evidence>
<evidence type="ECO:0000256" key="8">
    <source>
        <dbReference type="ARBA" id="ARBA00022660"/>
    </source>
</evidence>
<sequence length="127" mass="14589">MGNTAAMPMQRAAPFAANLTHQQRVTRLYRQALRTSRDWCVDIQLWLQHARTIQQEFRANKDVPLLEGERLVQRGLERLLDYRSPEPLTRPYMPGGCTYQRNVPPPLELCDPPESLHAGESARRIPG</sequence>
<name>A0AAV9IVA4_CYACA</name>
<evidence type="ECO:0000256" key="4">
    <source>
        <dbReference type="ARBA" id="ARBA00011790"/>
    </source>
</evidence>
<keyword evidence="12" id="KW-0496">Mitochondrion</keyword>
<evidence type="ECO:0000256" key="15">
    <source>
        <dbReference type="ARBA" id="ARBA00032528"/>
    </source>
</evidence>
<evidence type="ECO:0000256" key="12">
    <source>
        <dbReference type="ARBA" id="ARBA00023128"/>
    </source>
</evidence>